<evidence type="ECO:0000256" key="5">
    <source>
        <dbReference type="ARBA" id="ARBA00022840"/>
    </source>
</evidence>
<dbReference type="InterPro" id="IPR003439">
    <property type="entry name" value="ABC_transporter-like_ATP-bd"/>
</dbReference>
<dbReference type="Pfam" id="PF00005">
    <property type="entry name" value="ABC_tran"/>
    <property type="match status" value="1"/>
</dbReference>
<dbReference type="Gene3D" id="3.60.21.10">
    <property type="match status" value="1"/>
</dbReference>
<feature type="transmembrane region" description="Helical" evidence="10">
    <location>
        <begin position="12"/>
        <end position="36"/>
    </location>
</feature>
<comment type="caution">
    <text evidence="13">The sequence shown here is derived from an EMBL/GenBank/DDBJ whole genome shotgun (WGS) entry which is preliminary data.</text>
</comment>
<keyword evidence="7" id="KW-0764">Sulfate transport</keyword>
<keyword evidence="5" id="KW-0067">ATP-binding</keyword>
<sequence length="845" mass="91290">MRKNTQPKAPFLFAVTLIVSLFMIAPMLLSVMAGLVNNYSTGIKSGFTLRWLAEVWENYGGTVGWSLALAIACVAGTVLLGVPCAYALARSRSRAARIFEELLTLPVAVPGLATALALILAYGQLTAFRQSFAFILVGHIVFTLPFMVRTVGSAFQRDELLALEEAARSLGANFRQRFMGILVPAVFPAIVAGSLMVFTLSVGEFNLTWMLHTPLTRTLPVGLADSYASMRIEIGSAYTLVFFAVILPPTSLRVEAGEVLALLGHSGCGKTTLLRLIAGLESPDAGSRIVFGDQDVTQRPVEQRGVGMVFQSYALFPHMSVAANIGYGLRIRGVSAQEEKRSVGELVDLVRLGGLENKRPAELSGGQRQRVALARAVAVRPRVLLLDEPLAALDAKLKESLRDELAELLRRLHITAIHVTHDQQEALAIADRLAVMRAGRIVQVGRGEDLYRAPAHPFVAEFLGRVNRLERGEDAIAQGVVRLGGTTLPCPRRGRAMQRCWCGPRTSRSARPGSTGALRSSSAAPSSAIACSCICAHRTSPCWWPTWGATILSDRATRKPSHDDSRNPQQHHPGPAHRPAHPRAGPAGLWAHRHGPVPGARGAVGARAAPAARRGGRHRRPHRLRPRRRVRAPRPPAGSADHAGLPDARQPRRPRPAAPQLSGHAYLGVDGDGFIQYSVRVGALRLLTLDTCVPHASHGALCEKRLAWLEAQLDACRGEPVVIAMHHPPFETLIGHMDEIGLLEGAEALEALVSRHPNVERIICGHLHRAIDVRFGGTIASTSPAQAHQVCLDLAPDADSAWTLEPPSFRVHAWSARGRRLVTHLAASGSFEGPYPFHDNGALID</sequence>
<dbReference type="GO" id="GO:0016020">
    <property type="term" value="C:membrane"/>
    <property type="evidence" value="ECO:0007669"/>
    <property type="project" value="UniProtKB-SubCell"/>
</dbReference>
<dbReference type="InterPro" id="IPR050093">
    <property type="entry name" value="ABC_SmlMolc_Importer"/>
</dbReference>
<dbReference type="PROSITE" id="PS50893">
    <property type="entry name" value="ABC_TRANSPORTER_2"/>
    <property type="match status" value="1"/>
</dbReference>
<dbReference type="InterPro" id="IPR035906">
    <property type="entry name" value="MetI-like_sf"/>
</dbReference>
<feature type="transmembrane region" description="Helical" evidence="10">
    <location>
        <begin position="178"/>
        <end position="200"/>
    </location>
</feature>
<feature type="domain" description="ABC transporter" evidence="11">
    <location>
        <begin position="232"/>
        <end position="463"/>
    </location>
</feature>
<evidence type="ECO:0000313" key="13">
    <source>
        <dbReference type="EMBL" id="KAI1692120.1"/>
    </source>
</evidence>
<keyword evidence="4" id="KW-0547">Nucleotide-binding</keyword>
<evidence type="ECO:0000256" key="3">
    <source>
        <dbReference type="ARBA" id="ARBA00022692"/>
    </source>
</evidence>
<keyword evidence="8 10" id="KW-0472">Membrane</keyword>
<dbReference type="PROSITE" id="PS00211">
    <property type="entry name" value="ABC_TRANSPORTER_1"/>
    <property type="match status" value="1"/>
</dbReference>
<feature type="domain" description="ABC transmembrane type-1" evidence="12">
    <location>
        <begin position="63"/>
        <end position="253"/>
    </location>
</feature>
<feature type="transmembrane region" description="Helical" evidence="10">
    <location>
        <begin position="128"/>
        <end position="148"/>
    </location>
</feature>
<dbReference type="GO" id="GO:0005524">
    <property type="term" value="F:ATP binding"/>
    <property type="evidence" value="ECO:0007669"/>
    <property type="project" value="UniProtKB-KW"/>
</dbReference>
<dbReference type="PANTHER" id="PTHR42781">
    <property type="entry name" value="SPERMIDINE/PUTRESCINE IMPORT ATP-BINDING PROTEIN POTA"/>
    <property type="match status" value="1"/>
</dbReference>
<feature type="region of interest" description="Disordered" evidence="9">
    <location>
        <begin position="555"/>
        <end position="663"/>
    </location>
</feature>
<evidence type="ECO:0000256" key="10">
    <source>
        <dbReference type="SAM" id="Phobius"/>
    </source>
</evidence>
<dbReference type="InterPro" id="IPR000515">
    <property type="entry name" value="MetI-like"/>
</dbReference>
<dbReference type="CDD" id="cd06261">
    <property type="entry name" value="TM_PBP2"/>
    <property type="match status" value="1"/>
</dbReference>
<dbReference type="PROSITE" id="PS50928">
    <property type="entry name" value="ABC_TM1"/>
    <property type="match status" value="1"/>
</dbReference>
<evidence type="ECO:0000256" key="2">
    <source>
        <dbReference type="ARBA" id="ARBA00022448"/>
    </source>
</evidence>
<feature type="compositionally biased region" description="Basic residues" evidence="9">
    <location>
        <begin position="614"/>
        <end position="632"/>
    </location>
</feature>
<evidence type="ECO:0000256" key="4">
    <source>
        <dbReference type="ARBA" id="ARBA00022741"/>
    </source>
</evidence>
<keyword evidence="6 10" id="KW-1133">Transmembrane helix</keyword>
<dbReference type="GO" id="GO:0055085">
    <property type="term" value="P:transmembrane transport"/>
    <property type="evidence" value="ECO:0007669"/>
    <property type="project" value="InterPro"/>
</dbReference>
<dbReference type="InterPro" id="IPR003593">
    <property type="entry name" value="AAA+_ATPase"/>
</dbReference>
<comment type="subcellular location">
    <subcellularLocation>
        <location evidence="1">Membrane</location>
        <topology evidence="1">Multi-pass membrane protein</topology>
    </subcellularLocation>
</comment>
<dbReference type="FunFam" id="3.40.50.300:FF:000425">
    <property type="entry name" value="Probable ABC transporter, ATP-binding subunit"/>
    <property type="match status" value="1"/>
</dbReference>
<dbReference type="InterPro" id="IPR029052">
    <property type="entry name" value="Metallo-depent_PP-like"/>
</dbReference>
<dbReference type="InterPro" id="IPR027417">
    <property type="entry name" value="P-loop_NTPase"/>
</dbReference>
<dbReference type="EMBL" id="JAKKPZ010000820">
    <property type="protein sequence ID" value="KAI1692120.1"/>
    <property type="molecule type" value="Genomic_DNA"/>
</dbReference>
<dbReference type="SUPFAM" id="SSF56300">
    <property type="entry name" value="Metallo-dependent phosphatases"/>
    <property type="match status" value="1"/>
</dbReference>
<evidence type="ECO:0000313" key="14">
    <source>
        <dbReference type="Proteomes" id="UP001201812"/>
    </source>
</evidence>
<feature type="transmembrane region" description="Helical" evidence="10">
    <location>
        <begin position="65"/>
        <end position="89"/>
    </location>
</feature>
<organism evidence="13 14">
    <name type="scientific">Ditylenchus destructor</name>
    <dbReference type="NCBI Taxonomy" id="166010"/>
    <lineage>
        <taxon>Eukaryota</taxon>
        <taxon>Metazoa</taxon>
        <taxon>Ecdysozoa</taxon>
        <taxon>Nematoda</taxon>
        <taxon>Chromadorea</taxon>
        <taxon>Rhabditida</taxon>
        <taxon>Tylenchina</taxon>
        <taxon>Tylenchomorpha</taxon>
        <taxon>Sphaerularioidea</taxon>
        <taxon>Anguinidae</taxon>
        <taxon>Anguininae</taxon>
        <taxon>Ditylenchus</taxon>
    </lineage>
</organism>
<keyword evidence="2" id="KW-0813">Transport</keyword>
<dbReference type="InterPro" id="IPR017871">
    <property type="entry name" value="ABC_transporter-like_CS"/>
</dbReference>
<proteinExistence type="predicted"/>
<dbReference type="Proteomes" id="UP001201812">
    <property type="component" value="Unassembled WGS sequence"/>
</dbReference>
<feature type="compositionally biased region" description="Low complexity" evidence="9">
    <location>
        <begin position="596"/>
        <end position="613"/>
    </location>
</feature>
<reference evidence="13" key="1">
    <citation type="submission" date="2022-01" db="EMBL/GenBank/DDBJ databases">
        <title>Genome Sequence Resource for Two Populations of Ditylenchus destructor, the Migratory Endoparasitic Phytonematode.</title>
        <authorList>
            <person name="Zhang H."/>
            <person name="Lin R."/>
            <person name="Xie B."/>
        </authorList>
    </citation>
    <scope>NUCLEOTIDE SEQUENCE</scope>
    <source>
        <strain evidence="13">BazhouSP</strain>
    </source>
</reference>
<evidence type="ECO:0000256" key="6">
    <source>
        <dbReference type="ARBA" id="ARBA00022989"/>
    </source>
</evidence>
<feature type="compositionally biased region" description="Basic and acidic residues" evidence="9">
    <location>
        <begin position="555"/>
        <end position="566"/>
    </location>
</feature>
<evidence type="ECO:0000256" key="9">
    <source>
        <dbReference type="SAM" id="MobiDB-lite"/>
    </source>
</evidence>
<accession>A0AAD4QRD8</accession>
<evidence type="ECO:0000259" key="12">
    <source>
        <dbReference type="PROSITE" id="PS50928"/>
    </source>
</evidence>
<evidence type="ECO:0000256" key="1">
    <source>
        <dbReference type="ARBA" id="ARBA00004141"/>
    </source>
</evidence>
<name>A0AAD4QRD8_9BILA</name>
<feature type="transmembrane region" description="Helical" evidence="10">
    <location>
        <begin position="101"/>
        <end position="122"/>
    </location>
</feature>
<dbReference type="Pfam" id="PF00528">
    <property type="entry name" value="BPD_transp_1"/>
    <property type="match status" value="1"/>
</dbReference>
<dbReference type="Gene3D" id="1.10.3720.10">
    <property type="entry name" value="MetI-like"/>
    <property type="match status" value="1"/>
</dbReference>
<dbReference type="Gene3D" id="3.40.50.300">
    <property type="entry name" value="P-loop containing nucleotide triphosphate hydrolases"/>
    <property type="match status" value="1"/>
</dbReference>
<evidence type="ECO:0000256" key="8">
    <source>
        <dbReference type="ARBA" id="ARBA00023136"/>
    </source>
</evidence>
<keyword evidence="3 10" id="KW-0812">Transmembrane</keyword>
<dbReference type="AlphaFoldDB" id="A0AAD4QRD8"/>
<keyword evidence="14" id="KW-1185">Reference proteome</keyword>
<dbReference type="SMART" id="SM00382">
    <property type="entry name" value="AAA"/>
    <property type="match status" value="1"/>
</dbReference>
<dbReference type="SUPFAM" id="SSF52540">
    <property type="entry name" value="P-loop containing nucleoside triphosphate hydrolases"/>
    <property type="match status" value="1"/>
</dbReference>
<dbReference type="PANTHER" id="PTHR42781:SF4">
    <property type="entry name" value="SPERMIDINE_PUTRESCINE IMPORT ATP-BINDING PROTEIN POTA"/>
    <property type="match status" value="1"/>
</dbReference>
<gene>
    <name evidence="13" type="ORF">DdX_21420</name>
</gene>
<dbReference type="SUPFAM" id="SSF161098">
    <property type="entry name" value="MetI-like"/>
    <property type="match status" value="1"/>
</dbReference>
<protein>
    <submittedName>
        <fullName evidence="13">ABC transporter domain-containing protein</fullName>
    </submittedName>
</protein>
<evidence type="ECO:0000259" key="11">
    <source>
        <dbReference type="PROSITE" id="PS50893"/>
    </source>
</evidence>
<dbReference type="GO" id="GO:0016887">
    <property type="term" value="F:ATP hydrolysis activity"/>
    <property type="evidence" value="ECO:0007669"/>
    <property type="project" value="InterPro"/>
</dbReference>
<evidence type="ECO:0000256" key="7">
    <source>
        <dbReference type="ARBA" id="ARBA00023032"/>
    </source>
</evidence>